<organism evidence="2 3">
    <name type="scientific">Podospora aff. communis PSN243</name>
    <dbReference type="NCBI Taxonomy" id="3040156"/>
    <lineage>
        <taxon>Eukaryota</taxon>
        <taxon>Fungi</taxon>
        <taxon>Dikarya</taxon>
        <taxon>Ascomycota</taxon>
        <taxon>Pezizomycotina</taxon>
        <taxon>Sordariomycetes</taxon>
        <taxon>Sordariomycetidae</taxon>
        <taxon>Sordariales</taxon>
        <taxon>Podosporaceae</taxon>
        <taxon>Podospora</taxon>
    </lineage>
</organism>
<evidence type="ECO:0000256" key="1">
    <source>
        <dbReference type="SAM" id="MobiDB-lite"/>
    </source>
</evidence>
<dbReference type="EMBL" id="MU865914">
    <property type="protein sequence ID" value="KAK4455316.1"/>
    <property type="molecule type" value="Genomic_DNA"/>
</dbReference>
<accession>A0AAV9H8B1</accession>
<keyword evidence="3" id="KW-1185">Reference proteome</keyword>
<proteinExistence type="predicted"/>
<evidence type="ECO:0000313" key="2">
    <source>
        <dbReference type="EMBL" id="KAK4455316.1"/>
    </source>
</evidence>
<sequence length="222" mass="24268">AKHSPSTTQLSTTAPLHKPNPHPHHHHHHSTTAFHRTLCCCFFFPSPPSSTCSTPTPQPTPTTPTPLPKPPCFKSPPNKMSKWTACPANTIVPCSDKPCVVKHSPGLAIVLPAPANISFPYRGIILCPLPEPWQDVHQGKTLWVDNNSIQAEPVACTIYHGANLRYTLQADPNGYVDITNVPCAFAGMNRNDHLGWTIAIEIQFENAGSKFTVTSVALEFKE</sequence>
<dbReference type="AlphaFoldDB" id="A0AAV9H8B1"/>
<dbReference type="Proteomes" id="UP001321760">
    <property type="component" value="Unassembled WGS sequence"/>
</dbReference>
<gene>
    <name evidence="2" type="ORF">QBC34DRAFT_460191</name>
</gene>
<reference evidence="2" key="2">
    <citation type="submission" date="2023-05" db="EMBL/GenBank/DDBJ databases">
        <authorList>
            <consortium name="Lawrence Berkeley National Laboratory"/>
            <person name="Steindorff A."/>
            <person name="Hensen N."/>
            <person name="Bonometti L."/>
            <person name="Westerberg I."/>
            <person name="Brannstrom I.O."/>
            <person name="Guillou S."/>
            <person name="Cros-Aarteil S."/>
            <person name="Calhoun S."/>
            <person name="Haridas S."/>
            <person name="Kuo A."/>
            <person name="Mondo S."/>
            <person name="Pangilinan J."/>
            <person name="Riley R."/>
            <person name="Labutti K."/>
            <person name="Andreopoulos B."/>
            <person name="Lipzen A."/>
            <person name="Chen C."/>
            <person name="Yanf M."/>
            <person name="Daum C."/>
            <person name="Ng V."/>
            <person name="Clum A."/>
            <person name="Ohm R."/>
            <person name="Martin F."/>
            <person name="Silar P."/>
            <person name="Natvig D."/>
            <person name="Lalanne C."/>
            <person name="Gautier V."/>
            <person name="Ament-Velasquez S.L."/>
            <person name="Kruys A."/>
            <person name="Hutchinson M.I."/>
            <person name="Powell A.J."/>
            <person name="Barry K."/>
            <person name="Miller A.N."/>
            <person name="Grigoriev I.V."/>
            <person name="Debuchy R."/>
            <person name="Gladieux P."/>
            <person name="Thoren M.H."/>
            <person name="Johannesson H."/>
        </authorList>
    </citation>
    <scope>NUCLEOTIDE SEQUENCE</scope>
    <source>
        <strain evidence="2">PSN243</strain>
    </source>
</reference>
<reference evidence="2" key="1">
    <citation type="journal article" date="2023" name="Mol. Phylogenet. Evol.">
        <title>Genome-scale phylogeny and comparative genomics of the fungal order Sordariales.</title>
        <authorList>
            <person name="Hensen N."/>
            <person name="Bonometti L."/>
            <person name="Westerberg I."/>
            <person name="Brannstrom I.O."/>
            <person name="Guillou S."/>
            <person name="Cros-Aarteil S."/>
            <person name="Calhoun S."/>
            <person name="Haridas S."/>
            <person name="Kuo A."/>
            <person name="Mondo S."/>
            <person name="Pangilinan J."/>
            <person name="Riley R."/>
            <person name="LaButti K."/>
            <person name="Andreopoulos B."/>
            <person name="Lipzen A."/>
            <person name="Chen C."/>
            <person name="Yan M."/>
            <person name="Daum C."/>
            <person name="Ng V."/>
            <person name="Clum A."/>
            <person name="Steindorff A."/>
            <person name="Ohm R.A."/>
            <person name="Martin F."/>
            <person name="Silar P."/>
            <person name="Natvig D.O."/>
            <person name="Lalanne C."/>
            <person name="Gautier V."/>
            <person name="Ament-Velasquez S.L."/>
            <person name="Kruys A."/>
            <person name="Hutchinson M.I."/>
            <person name="Powell A.J."/>
            <person name="Barry K."/>
            <person name="Miller A.N."/>
            <person name="Grigoriev I.V."/>
            <person name="Debuchy R."/>
            <person name="Gladieux P."/>
            <person name="Hiltunen Thoren M."/>
            <person name="Johannesson H."/>
        </authorList>
    </citation>
    <scope>NUCLEOTIDE SEQUENCE</scope>
    <source>
        <strain evidence="2">PSN243</strain>
    </source>
</reference>
<protein>
    <recommendedName>
        <fullName evidence="4">Ubiquitin 3 binding protein But2 C-terminal domain-containing protein</fullName>
    </recommendedName>
</protein>
<name>A0AAV9H8B1_9PEZI</name>
<evidence type="ECO:0008006" key="4">
    <source>
        <dbReference type="Google" id="ProtNLM"/>
    </source>
</evidence>
<feature type="compositionally biased region" description="Basic residues" evidence="1">
    <location>
        <begin position="19"/>
        <end position="29"/>
    </location>
</feature>
<feature type="compositionally biased region" description="Polar residues" evidence="1">
    <location>
        <begin position="1"/>
        <end position="14"/>
    </location>
</feature>
<comment type="caution">
    <text evidence="2">The sequence shown here is derived from an EMBL/GenBank/DDBJ whole genome shotgun (WGS) entry which is preliminary data.</text>
</comment>
<evidence type="ECO:0000313" key="3">
    <source>
        <dbReference type="Proteomes" id="UP001321760"/>
    </source>
</evidence>
<feature type="non-terminal residue" evidence="2">
    <location>
        <position position="1"/>
    </location>
</feature>
<feature type="region of interest" description="Disordered" evidence="1">
    <location>
        <begin position="1"/>
        <end position="29"/>
    </location>
</feature>